<dbReference type="EMBL" id="WTVR01000037">
    <property type="protein sequence ID" value="NMF90228.1"/>
    <property type="molecule type" value="Genomic_DNA"/>
</dbReference>
<gene>
    <name evidence="1" type="ORF">GPA26_17300</name>
</gene>
<reference evidence="1 2" key="1">
    <citation type="submission" date="2019-12" db="EMBL/GenBank/DDBJ databases">
        <title>Comparative genomics gives insights into the taxonomy of the Azoarcus-Aromatoleum group and reveals separate origins of nif in the plant-associated Azoarcus and non-plant-associated Aromatoleum sub-groups.</title>
        <authorList>
            <person name="Lafos M."/>
            <person name="Maluk M."/>
            <person name="Batista M."/>
            <person name="Junghare M."/>
            <person name="Carmona M."/>
            <person name="Faoro H."/>
            <person name="Cruz L.M."/>
            <person name="Battistoni F."/>
            <person name="De Souza E."/>
            <person name="Pedrosa F."/>
            <person name="Chen W.-M."/>
            <person name="Poole P.S."/>
            <person name="Dixon R.A."/>
            <person name="James E.K."/>
        </authorList>
    </citation>
    <scope>NUCLEOTIDE SEQUENCE [LARGE SCALE GENOMIC DNA]</scope>
    <source>
        <strain evidence="1 2">ToN1</strain>
    </source>
</reference>
<evidence type="ECO:0000313" key="1">
    <source>
        <dbReference type="EMBL" id="NMF90228.1"/>
    </source>
</evidence>
<protein>
    <submittedName>
        <fullName evidence="1">Uncharacterized protein</fullName>
    </submittedName>
</protein>
<proteinExistence type="predicted"/>
<comment type="caution">
    <text evidence="1">The sequence shown here is derived from an EMBL/GenBank/DDBJ whole genome shotgun (WGS) entry which is preliminary data.</text>
</comment>
<dbReference type="RefSeq" id="WP_169207576.1">
    <property type="nucleotide sequence ID" value="NZ_CP059560.1"/>
</dbReference>
<evidence type="ECO:0000313" key="2">
    <source>
        <dbReference type="Proteomes" id="UP000652074"/>
    </source>
</evidence>
<organism evidence="1 2">
    <name type="scientific">Aromatoleum petrolei</name>
    <dbReference type="NCBI Taxonomy" id="76116"/>
    <lineage>
        <taxon>Bacteria</taxon>
        <taxon>Pseudomonadati</taxon>
        <taxon>Pseudomonadota</taxon>
        <taxon>Betaproteobacteria</taxon>
        <taxon>Rhodocyclales</taxon>
        <taxon>Rhodocyclaceae</taxon>
        <taxon>Aromatoleum</taxon>
    </lineage>
</organism>
<keyword evidence="2" id="KW-1185">Reference proteome</keyword>
<name>A0ABX1MR12_9RHOO</name>
<dbReference type="Proteomes" id="UP000652074">
    <property type="component" value="Unassembled WGS sequence"/>
</dbReference>
<accession>A0ABX1MR12</accession>
<sequence length="169" mass="17811">MDFDAMAYPDTFEIGGVSYKGQRDRKKSEVLVPYTTPPTVDIGDTIVQRTGPSSIHLKVIDVNYLEGGSLGVGTKHPHMLTLHVENLTAARHQSPAAPTIQIGTVSGQQVQVGNQNSMAFHISLAEVVRQVAESGDPKAKTLLREVLENNTVAAVVGAGVSALIGALGA</sequence>